<name>A0A4Y8IEX3_9BACI</name>
<comment type="caution">
    <text evidence="2">The sequence shown here is derived from an EMBL/GenBank/DDBJ whole genome shotgun (WGS) entry which is preliminary data.</text>
</comment>
<accession>A0A4Y8IEX3</accession>
<evidence type="ECO:0000313" key="3">
    <source>
        <dbReference type="Proteomes" id="UP000297975"/>
    </source>
</evidence>
<sequence length="409" mass="49347">MRKCLKKFKSWWLIMNHKFDFSFHFKPTKLKEISKKLENQYKGVKSLPDYIIRRDLPLILKEIEELPYDEQEIIKYSKTLKRLHLNLLASEYPYGIEDELLHSKIRLILERRYNSIIGKRFWYHFQIRPKDPFIIALLSKAFKEENEQFLSLSSSVRKMYNEIFQSDEVIESMSIKLGQEAAGVDQAIKLWKIQEGKELHHLLWNHMIFQFIDNDQFIRTQNQETLKEVLYYYPLKDFKQVMELYLHSFNVDDFHEFIMQILLHRLGNPAESLSKWDGVSNNAINKVKQWLFQRKLEEFLDSERFQYWKKYIHLTNNVKTINDPPISAMYFGEFVVVEFANKGNAAYFYETVGFDRTLSKNLKTGTKVEYLKNQYAPYFINKLNHSGGWDWRFDQYMNQYLKGSYDFIH</sequence>
<dbReference type="AlphaFoldDB" id="A0A4Y8IEX3"/>
<reference evidence="2 3" key="1">
    <citation type="submission" date="2019-03" db="EMBL/GenBank/DDBJ databases">
        <authorList>
            <person name="He R.-H."/>
        </authorList>
    </citation>
    <scope>NUCLEOTIDE SEQUENCE [LARGE SCALE GENOMIC DNA]</scope>
    <source>
        <strain evidence="3">SH 714</strain>
    </source>
</reference>
<gene>
    <name evidence="2" type="ORF">E3U55_15730</name>
</gene>
<keyword evidence="3" id="KW-1185">Reference proteome</keyword>
<organism evidence="2 3">
    <name type="scientific">Filobacillus milosensis</name>
    <dbReference type="NCBI Taxonomy" id="94137"/>
    <lineage>
        <taxon>Bacteria</taxon>
        <taxon>Bacillati</taxon>
        <taxon>Bacillota</taxon>
        <taxon>Bacilli</taxon>
        <taxon>Bacillales</taxon>
        <taxon>Bacillaceae</taxon>
        <taxon>Filobacillus</taxon>
    </lineage>
</organism>
<dbReference type="Proteomes" id="UP000297975">
    <property type="component" value="Unassembled WGS sequence"/>
</dbReference>
<evidence type="ECO:0000259" key="1">
    <source>
        <dbReference type="Pfam" id="PF15611"/>
    </source>
</evidence>
<evidence type="ECO:0000313" key="2">
    <source>
        <dbReference type="EMBL" id="TFB13569.1"/>
    </source>
</evidence>
<dbReference type="InterPro" id="IPR028943">
    <property type="entry name" value="ZorC_EH_Signature_dom"/>
</dbReference>
<dbReference type="Pfam" id="PF15611">
    <property type="entry name" value="EH_Signature"/>
    <property type="match status" value="1"/>
</dbReference>
<feature type="domain" description="Zorya protein ZorC EH" evidence="1">
    <location>
        <begin position="138"/>
        <end position="301"/>
    </location>
</feature>
<proteinExistence type="predicted"/>
<protein>
    <recommendedName>
        <fullName evidence="1">Zorya protein ZorC EH domain-containing protein</fullName>
    </recommendedName>
</protein>
<dbReference type="EMBL" id="SOPW01000024">
    <property type="protein sequence ID" value="TFB13569.1"/>
    <property type="molecule type" value="Genomic_DNA"/>
</dbReference>
<dbReference type="OrthoDB" id="2447593at2"/>